<dbReference type="Proteomes" id="UP000502706">
    <property type="component" value="Chromosome"/>
</dbReference>
<protein>
    <submittedName>
        <fullName evidence="4">Phosphatase PAP2 family protein</fullName>
    </submittedName>
</protein>
<feature type="transmembrane region" description="Helical" evidence="2">
    <location>
        <begin position="42"/>
        <end position="63"/>
    </location>
</feature>
<organism evidence="4 5">
    <name type="scientific">Rubrobacter marinus</name>
    <dbReference type="NCBI Taxonomy" id="2653852"/>
    <lineage>
        <taxon>Bacteria</taxon>
        <taxon>Bacillati</taxon>
        <taxon>Actinomycetota</taxon>
        <taxon>Rubrobacteria</taxon>
        <taxon>Rubrobacterales</taxon>
        <taxon>Rubrobacteraceae</taxon>
        <taxon>Rubrobacter</taxon>
    </lineage>
</organism>
<dbReference type="KEGG" id="rmar:GBA65_15600"/>
<dbReference type="SUPFAM" id="SSF48317">
    <property type="entry name" value="Acid phosphatase/Vanadium-dependent haloperoxidase"/>
    <property type="match status" value="1"/>
</dbReference>
<dbReference type="AlphaFoldDB" id="A0A6G8PZS7"/>
<keyword evidence="5" id="KW-1185">Reference proteome</keyword>
<keyword evidence="2" id="KW-0472">Membrane</keyword>
<keyword evidence="2" id="KW-0812">Transmembrane</keyword>
<dbReference type="Gene3D" id="1.20.144.10">
    <property type="entry name" value="Phosphatidic acid phosphatase type 2/haloperoxidase"/>
    <property type="match status" value="1"/>
</dbReference>
<dbReference type="InterPro" id="IPR036938">
    <property type="entry name" value="PAP2/HPO_sf"/>
</dbReference>
<feature type="region of interest" description="Disordered" evidence="1">
    <location>
        <begin position="1"/>
        <end position="36"/>
    </location>
</feature>
<feature type="transmembrane region" description="Helical" evidence="2">
    <location>
        <begin position="83"/>
        <end position="108"/>
    </location>
</feature>
<reference evidence="4 5" key="1">
    <citation type="submission" date="2019-10" db="EMBL/GenBank/DDBJ databases">
        <title>Rubrobacter sp nov SCSIO 52915 isolated from a deep-sea sediment in the South China Sea.</title>
        <authorList>
            <person name="Chen R.W."/>
        </authorList>
    </citation>
    <scope>NUCLEOTIDE SEQUENCE [LARGE SCALE GENOMIC DNA]</scope>
    <source>
        <strain evidence="4 5">SCSIO 52915</strain>
    </source>
</reference>
<feature type="transmembrane region" description="Helical" evidence="2">
    <location>
        <begin position="184"/>
        <end position="203"/>
    </location>
</feature>
<dbReference type="InterPro" id="IPR000326">
    <property type="entry name" value="PAP2/HPO"/>
</dbReference>
<feature type="transmembrane region" description="Helical" evidence="2">
    <location>
        <begin position="115"/>
        <end position="135"/>
    </location>
</feature>
<evidence type="ECO:0000256" key="2">
    <source>
        <dbReference type="SAM" id="Phobius"/>
    </source>
</evidence>
<evidence type="ECO:0000313" key="4">
    <source>
        <dbReference type="EMBL" id="QIN79721.1"/>
    </source>
</evidence>
<evidence type="ECO:0000313" key="5">
    <source>
        <dbReference type="Proteomes" id="UP000502706"/>
    </source>
</evidence>
<accession>A0A6G8PZS7</accession>
<dbReference type="Pfam" id="PF01569">
    <property type="entry name" value="PAP2"/>
    <property type="match status" value="1"/>
</dbReference>
<dbReference type="SMART" id="SM00014">
    <property type="entry name" value="acidPPc"/>
    <property type="match status" value="1"/>
</dbReference>
<feature type="domain" description="Phosphatidic acid phosphatase type 2/haloperoxidase" evidence="3">
    <location>
        <begin position="115"/>
        <end position="230"/>
    </location>
</feature>
<evidence type="ECO:0000256" key="1">
    <source>
        <dbReference type="SAM" id="MobiDB-lite"/>
    </source>
</evidence>
<dbReference type="CDD" id="cd03392">
    <property type="entry name" value="PAP2_like_2"/>
    <property type="match status" value="1"/>
</dbReference>
<keyword evidence="2" id="KW-1133">Transmembrane helix</keyword>
<evidence type="ECO:0000259" key="3">
    <source>
        <dbReference type="SMART" id="SM00014"/>
    </source>
</evidence>
<dbReference type="PANTHER" id="PTHR14969">
    <property type="entry name" value="SPHINGOSINE-1-PHOSPHATE PHOSPHOHYDROLASE"/>
    <property type="match status" value="1"/>
</dbReference>
<feature type="transmembrane region" description="Helical" evidence="2">
    <location>
        <begin position="155"/>
        <end position="177"/>
    </location>
</feature>
<proteinExistence type="predicted"/>
<feature type="compositionally biased region" description="Basic residues" evidence="1">
    <location>
        <begin position="1"/>
        <end position="14"/>
    </location>
</feature>
<dbReference type="PANTHER" id="PTHR14969:SF13">
    <property type="entry name" value="AT30094P"/>
    <property type="match status" value="1"/>
</dbReference>
<sequence length="252" mass="25637">MARRQRTTGRRPHRAVHDVALGGLRPEGEANSGSRAGRNPAIAVPVALVVAFAALGAAARGAGPLPGDLAVTRLLQGLPADGLTGLVLLYAGDAAWFLPVVAVGGALLARRWAGALCLLLVAVGAVLLGDALKALVGRPRPSADPVARLDVPEGFGFPSATALLVVAVLGVACYLLLRYRVPRPVAFAAIAVSVLASAAIGLSRVYAGEHWASDVLGGWLSGGALALVAVVASRSWRPGGRREGDARARAAR</sequence>
<gene>
    <name evidence="4" type="ORF">GBA65_15600</name>
</gene>
<dbReference type="EMBL" id="CP045121">
    <property type="protein sequence ID" value="QIN79721.1"/>
    <property type="molecule type" value="Genomic_DNA"/>
</dbReference>
<feature type="transmembrane region" description="Helical" evidence="2">
    <location>
        <begin position="215"/>
        <end position="232"/>
    </location>
</feature>
<name>A0A6G8PZS7_9ACTN</name>